<dbReference type="AlphaFoldDB" id="A0A0P1AB70"/>
<sequence>MARCLRSATLIRPNHDTWSWSPSEQEYHQGTNLDKELFASSFPNRSGDRKIDCACLLSFCLVALNFYPQHSKQFHR</sequence>
<dbReference type="Proteomes" id="UP000054928">
    <property type="component" value="Unassembled WGS sequence"/>
</dbReference>
<organism evidence="1 2">
    <name type="scientific">Plasmopara halstedii</name>
    <name type="common">Downy mildew of sunflower</name>
    <dbReference type="NCBI Taxonomy" id="4781"/>
    <lineage>
        <taxon>Eukaryota</taxon>
        <taxon>Sar</taxon>
        <taxon>Stramenopiles</taxon>
        <taxon>Oomycota</taxon>
        <taxon>Peronosporomycetes</taxon>
        <taxon>Peronosporales</taxon>
        <taxon>Peronosporaceae</taxon>
        <taxon>Plasmopara</taxon>
    </lineage>
</organism>
<dbReference type="RefSeq" id="XP_024573934.1">
    <property type="nucleotide sequence ID" value="XM_024722904.1"/>
</dbReference>
<keyword evidence="2" id="KW-1185">Reference proteome</keyword>
<dbReference type="GeneID" id="36400400"/>
<proteinExistence type="predicted"/>
<evidence type="ECO:0000313" key="1">
    <source>
        <dbReference type="EMBL" id="CEG37565.1"/>
    </source>
</evidence>
<accession>A0A0P1AB70</accession>
<reference evidence="2" key="1">
    <citation type="submission" date="2014-09" db="EMBL/GenBank/DDBJ databases">
        <authorList>
            <person name="Sharma Rahul"/>
            <person name="Thines Marco"/>
        </authorList>
    </citation>
    <scope>NUCLEOTIDE SEQUENCE [LARGE SCALE GENOMIC DNA]</scope>
</reference>
<name>A0A0P1AB70_PLAHL</name>
<dbReference type="EMBL" id="CCYD01000288">
    <property type="protein sequence ID" value="CEG37565.1"/>
    <property type="molecule type" value="Genomic_DNA"/>
</dbReference>
<protein>
    <submittedName>
        <fullName evidence="1">Uncharacterized protein</fullName>
    </submittedName>
</protein>
<evidence type="ECO:0000313" key="2">
    <source>
        <dbReference type="Proteomes" id="UP000054928"/>
    </source>
</evidence>